<accession>A0AAD5UP80</accession>
<feature type="compositionally biased region" description="Polar residues" evidence="1">
    <location>
        <begin position="60"/>
        <end position="91"/>
    </location>
</feature>
<dbReference type="EMBL" id="JADGKB010000003">
    <property type="protein sequence ID" value="KAJ3261980.1"/>
    <property type="molecule type" value="Genomic_DNA"/>
</dbReference>
<keyword evidence="3" id="KW-1185">Reference proteome</keyword>
<comment type="caution">
    <text evidence="2">The sequence shown here is derived from an EMBL/GenBank/DDBJ whole genome shotgun (WGS) entry which is preliminary data.</text>
</comment>
<sequence length="207" mass="22672">MGSGNSTQREPVHSQSHRAAHSPSNVTYSSTKPRTTHAVKVDSQRTYPVRVDATRAHSVKAQQNSQPYQKHYSGNSVQKVTSSPLKAQNPSTGVSLAVEDSELKFLMETAAQPVKRRRSTTPQLAMIQEDKRNKDEAFNESETSPVKFDMERFQKANISNVSGSISGSNGGLYKPTDISTNQPPSPAKHTLLDDADESLMDEILAGF</sequence>
<evidence type="ECO:0000313" key="2">
    <source>
        <dbReference type="EMBL" id="KAJ3261980.1"/>
    </source>
</evidence>
<organism evidence="2 3">
    <name type="scientific">Boothiomyces macroporosus</name>
    <dbReference type="NCBI Taxonomy" id="261099"/>
    <lineage>
        <taxon>Eukaryota</taxon>
        <taxon>Fungi</taxon>
        <taxon>Fungi incertae sedis</taxon>
        <taxon>Chytridiomycota</taxon>
        <taxon>Chytridiomycota incertae sedis</taxon>
        <taxon>Chytridiomycetes</taxon>
        <taxon>Rhizophydiales</taxon>
        <taxon>Terramycetaceae</taxon>
        <taxon>Boothiomyces</taxon>
    </lineage>
</organism>
<dbReference type="Proteomes" id="UP001210925">
    <property type="component" value="Unassembled WGS sequence"/>
</dbReference>
<evidence type="ECO:0000256" key="1">
    <source>
        <dbReference type="SAM" id="MobiDB-lite"/>
    </source>
</evidence>
<feature type="region of interest" description="Disordered" evidence="1">
    <location>
        <begin position="159"/>
        <end position="194"/>
    </location>
</feature>
<feature type="region of interest" description="Disordered" evidence="1">
    <location>
        <begin position="1"/>
        <end position="91"/>
    </location>
</feature>
<reference evidence="2" key="1">
    <citation type="submission" date="2020-05" db="EMBL/GenBank/DDBJ databases">
        <title>Phylogenomic resolution of chytrid fungi.</title>
        <authorList>
            <person name="Stajich J.E."/>
            <person name="Amses K."/>
            <person name="Simmons R."/>
            <person name="Seto K."/>
            <person name="Myers J."/>
            <person name="Bonds A."/>
            <person name="Quandt C.A."/>
            <person name="Barry K."/>
            <person name="Liu P."/>
            <person name="Grigoriev I."/>
            <person name="Longcore J.E."/>
            <person name="James T.Y."/>
        </authorList>
    </citation>
    <scope>NUCLEOTIDE SEQUENCE</scope>
    <source>
        <strain evidence="2">PLAUS21</strain>
    </source>
</reference>
<gene>
    <name evidence="2" type="ORF">HK103_003823</name>
</gene>
<name>A0AAD5UP80_9FUNG</name>
<evidence type="ECO:0000313" key="3">
    <source>
        <dbReference type="Proteomes" id="UP001210925"/>
    </source>
</evidence>
<protein>
    <submittedName>
        <fullName evidence="2">Uncharacterized protein</fullName>
    </submittedName>
</protein>
<proteinExistence type="predicted"/>
<dbReference type="AlphaFoldDB" id="A0AAD5UP80"/>
<feature type="compositionally biased region" description="Polar residues" evidence="1">
    <location>
        <begin position="22"/>
        <end position="33"/>
    </location>
</feature>